<dbReference type="AlphaFoldDB" id="A0A290QDU2"/>
<proteinExistence type="predicted"/>
<dbReference type="PANTHER" id="PTHR44591">
    <property type="entry name" value="STRESS RESPONSE REGULATOR PROTEIN 1"/>
    <property type="match status" value="1"/>
</dbReference>
<dbReference type="GO" id="GO:0000160">
    <property type="term" value="P:phosphorelay signal transduction system"/>
    <property type="evidence" value="ECO:0007669"/>
    <property type="project" value="UniProtKB-KW"/>
</dbReference>
<dbReference type="RefSeq" id="WP_096054136.1">
    <property type="nucleotide sequence ID" value="NZ_CP023344.1"/>
</dbReference>
<reference evidence="5 6" key="1">
    <citation type="submission" date="2017-09" db="EMBL/GenBank/DDBJ databases">
        <title>Complete genome sequence of Verrucomicrobial strain HZ-65, isolated from freshwater.</title>
        <authorList>
            <person name="Choi A."/>
        </authorList>
    </citation>
    <scope>NUCLEOTIDE SEQUENCE [LARGE SCALE GENOMIC DNA]</scope>
    <source>
        <strain evidence="5 6">HZ-65</strain>
    </source>
</reference>
<dbReference type="Pfam" id="PF00072">
    <property type="entry name" value="Response_reg"/>
    <property type="match status" value="2"/>
</dbReference>
<dbReference type="Gene3D" id="3.40.50.2300">
    <property type="match status" value="2"/>
</dbReference>
<feature type="modified residue" description="4-aspartylphosphate" evidence="3">
    <location>
        <position position="189"/>
    </location>
</feature>
<feature type="domain" description="Response regulatory" evidence="4">
    <location>
        <begin position="2"/>
        <end position="120"/>
    </location>
</feature>
<evidence type="ECO:0000259" key="4">
    <source>
        <dbReference type="PROSITE" id="PS50110"/>
    </source>
</evidence>
<keyword evidence="2" id="KW-0902">Two-component regulatory system</keyword>
<dbReference type="InterPro" id="IPR011006">
    <property type="entry name" value="CheY-like_superfamily"/>
</dbReference>
<keyword evidence="1 3" id="KW-0597">Phosphoprotein</keyword>
<dbReference type="KEGG" id="vbh:CMV30_00095"/>
<dbReference type="Proteomes" id="UP000217265">
    <property type="component" value="Chromosome"/>
</dbReference>
<protein>
    <recommendedName>
        <fullName evidence="4">Response regulatory domain-containing protein</fullName>
    </recommendedName>
</protein>
<keyword evidence="6" id="KW-1185">Reference proteome</keyword>
<evidence type="ECO:0000256" key="2">
    <source>
        <dbReference type="ARBA" id="ARBA00023012"/>
    </source>
</evidence>
<dbReference type="InterPro" id="IPR001789">
    <property type="entry name" value="Sig_transdc_resp-reg_receiver"/>
</dbReference>
<evidence type="ECO:0000313" key="6">
    <source>
        <dbReference type="Proteomes" id="UP000217265"/>
    </source>
</evidence>
<feature type="modified residue" description="4-aspartylphosphate" evidence="3">
    <location>
        <position position="53"/>
    </location>
</feature>
<name>A0A290QDU2_9BACT</name>
<dbReference type="CDD" id="cd00156">
    <property type="entry name" value="REC"/>
    <property type="match status" value="1"/>
</dbReference>
<dbReference type="SUPFAM" id="SSF52172">
    <property type="entry name" value="CheY-like"/>
    <property type="match status" value="2"/>
</dbReference>
<gene>
    <name evidence="5" type="ORF">CMV30_00095</name>
</gene>
<dbReference type="InterPro" id="IPR050595">
    <property type="entry name" value="Bact_response_regulator"/>
</dbReference>
<evidence type="ECO:0000313" key="5">
    <source>
        <dbReference type="EMBL" id="ATC62501.1"/>
    </source>
</evidence>
<dbReference type="SMART" id="SM00448">
    <property type="entry name" value="REC"/>
    <property type="match status" value="2"/>
</dbReference>
<accession>A0A290QDU2</accession>
<dbReference type="PANTHER" id="PTHR44591:SF14">
    <property type="entry name" value="PROTEIN PILG"/>
    <property type="match status" value="1"/>
</dbReference>
<dbReference type="PROSITE" id="PS50110">
    <property type="entry name" value="RESPONSE_REGULATORY"/>
    <property type="match status" value="2"/>
</dbReference>
<feature type="domain" description="Response regulatory" evidence="4">
    <location>
        <begin position="138"/>
        <end position="256"/>
    </location>
</feature>
<dbReference type="OrthoDB" id="9808843at2"/>
<dbReference type="EMBL" id="CP023344">
    <property type="protein sequence ID" value="ATC62501.1"/>
    <property type="molecule type" value="Genomic_DNA"/>
</dbReference>
<evidence type="ECO:0000256" key="1">
    <source>
        <dbReference type="ARBA" id="ARBA00022553"/>
    </source>
</evidence>
<evidence type="ECO:0000256" key="3">
    <source>
        <dbReference type="PROSITE-ProRule" id="PRU00169"/>
    </source>
</evidence>
<sequence>MKILLADDDKIERTALRELIGEQPNLELIEVENGQAALDTLCDGLKPDLCIFDIRMPHVDGLELLQRMRRDPLLRGLKVIMTSATRDKETILALAKLQIAGYLLKPYDPAKSRAILQPFLAAAAANPQLASRNLLAKTALIIDDDDIARTALEAMIKTEEGWEVVSAKNGQDALTRLQRGLRPDIVIADLVMPEMDGVAFVGRVREDAHLRSLKIIATSAAQDRDKIVALANLGVRTYLAKPFEQTKISTLLRTGTLSATEEEKEKEKENTKP</sequence>
<organism evidence="5 6">
    <name type="scientific">Nibricoccus aquaticus</name>
    <dbReference type="NCBI Taxonomy" id="2576891"/>
    <lineage>
        <taxon>Bacteria</taxon>
        <taxon>Pseudomonadati</taxon>
        <taxon>Verrucomicrobiota</taxon>
        <taxon>Opitutia</taxon>
        <taxon>Opitutales</taxon>
        <taxon>Opitutaceae</taxon>
        <taxon>Nibricoccus</taxon>
    </lineage>
</organism>